<dbReference type="PANTHER" id="PTHR46268:SF6">
    <property type="entry name" value="UNIVERSAL STRESS PROTEIN UP12"/>
    <property type="match status" value="1"/>
</dbReference>
<reference evidence="3 4" key="1">
    <citation type="submission" date="2006-10" db="EMBL/GenBank/DDBJ databases">
        <title>Complete sequence of Methanosaeta thermophila PT.</title>
        <authorList>
            <consortium name="US DOE Joint Genome Institute"/>
            <person name="Copeland A."/>
            <person name="Lucas S."/>
            <person name="Lapidus A."/>
            <person name="Barry K."/>
            <person name="Detter J.C."/>
            <person name="Glavina del Rio T."/>
            <person name="Hammon N."/>
            <person name="Israni S."/>
            <person name="Pitluck S."/>
            <person name="Chain P."/>
            <person name="Malfatti S."/>
            <person name="Shin M."/>
            <person name="Vergez L."/>
            <person name="Schmutz J."/>
            <person name="Larimer F."/>
            <person name="Land M."/>
            <person name="Hauser L."/>
            <person name="Kyrpides N."/>
            <person name="Kim E."/>
            <person name="Smith K.S."/>
            <person name="Ingram-Smith C."/>
            <person name="Richardson P."/>
        </authorList>
    </citation>
    <scope>NUCLEOTIDE SEQUENCE [LARGE SCALE GENOMIC DNA]</scope>
    <source>
        <strain evidence="4">DSM 6194 / JCM 14653 / NBRC 101360 / PT</strain>
    </source>
</reference>
<dbReference type="HOGENOM" id="CLU_049301_11_0_2"/>
<gene>
    <name evidence="3" type="ordered locus">Mthe_0602</name>
</gene>
<dbReference type="KEGG" id="mtp:Mthe_0602"/>
<feature type="domain" description="UspA" evidence="2">
    <location>
        <begin position="1"/>
        <end position="141"/>
    </location>
</feature>
<sequence length="147" mass="15860">MIEKIMIATDGSVTSERAARFGVELARNLGARVIAVYVADTGRLSHLPDEMILVGIRDMLLKEGEDATSYVESIASEAGVPCEKRIVEGKPTDEILKLSRDLSVDLLVMGSVGRSGLDRFLLGSVAEKVVQHSRVPVLTVPGERKEG</sequence>
<dbReference type="PIRSF" id="PIRSF006276">
    <property type="entry name" value="UspA"/>
    <property type="match status" value="1"/>
</dbReference>
<dbReference type="SUPFAM" id="SSF52402">
    <property type="entry name" value="Adenine nucleotide alpha hydrolases-like"/>
    <property type="match status" value="1"/>
</dbReference>
<dbReference type="Proteomes" id="UP000000674">
    <property type="component" value="Chromosome"/>
</dbReference>
<dbReference type="InterPro" id="IPR006016">
    <property type="entry name" value="UspA"/>
</dbReference>
<comment type="similarity">
    <text evidence="1">Belongs to the universal stress protein A family.</text>
</comment>
<protein>
    <submittedName>
        <fullName evidence="3">UspA domain protein</fullName>
    </submittedName>
</protein>
<evidence type="ECO:0000259" key="2">
    <source>
        <dbReference type="Pfam" id="PF00582"/>
    </source>
</evidence>
<evidence type="ECO:0000313" key="4">
    <source>
        <dbReference type="Proteomes" id="UP000000674"/>
    </source>
</evidence>
<dbReference type="Gene3D" id="3.40.50.620">
    <property type="entry name" value="HUPs"/>
    <property type="match status" value="1"/>
</dbReference>
<dbReference type="PRINTS" id="PR01438">
    <property type="entry name" value="UNVRSLSTRESS"/>
</dbReference>
<dbReference type="RefSeq" id="WP_011695790.1">
    <property type="nucleotide sequence ID" value="NC_008553.1"/>
</dbReference>
<dbReference type="Pfam" id="PF00582">
    <property type="entry name" value="Usp"/>
    <property type="match status" value="1"/>
</dbReference>
<dbReference type="PANTHER" id="PTHR46268">
    <property type="entry name" value="STRESS RESPONSE PROTEIN NHAX"/>
    <property type="match status" value="1"/>
</dbReference>
<accession>A0B6R9</accession>
<evidence type="ECO:0000256" key="1">
    <source>
        <dbReference type="ARBA" id="ARBA00008791"/>
    </source>
</evidence>
<name>A0B6R9_METTP</name>
<keyword evidence="4" id="KW-1185">Reference proteome</keyword>
<dbReference type="CDD" id="cd00293">
    <property type="entry name" value="USP-like"/>
    <property type="match status" value="1"/>
</dbReference>
<dbReference type="AlphaFoldDB" id="A0B6R9"/>
<proteinExistence type="inferred from homology"/>
<dbReference type="InterPro" id="IPR014729">
    <property type="entry name" value="Rossmann-like_a/b/a_fold"/>
</dbReference>
<dbReference type="InterPro" id="IPR006015">
    <property type="entry name" value="Universal_stress_UspA"/>
</dbReference>
<dbReference type="OrthoDB" id="105697at2157"/>
<organism evidence="3 4">
    <name type="scientific">Methanothrix thermoacetophila (strain DSM 6194 / JCM 14653 / NBRC 101360 / PT)</name>
    <name type="common">Methanosaeta thermophila</name>
    <dbReference type="NCBI Taxonomy" id="349307"/>
    <lineage>
        <taxon>Archaea</taxon>
        <taxon>Methanobacteriati</taxon>
        <taxon>Methanobacteriota</taxon>
        <taxon>Stenosarchaea group</taxon>
        <taxon>Methanomicrobia</taxon>
        <taxon>Methanotrichales</taxon>
        <taxon>Methanotrichaceae</taxon>
        <taxon>Methanothrix</taxon>
    </lineage>
</organism>
<evidence type="ECO:0000313" key="3">
    <source>
        <dbReference type="EMBL" id="ABK14393.1"/>
    </source>
</evidence>
<dbReference type="GeneID" id="4461747"/>
<dbReference type="STRING" id="349307.Mthe_0602"/>
<dbReference type="EMBL" id="CP000477">
    <property type="protein sequence ID" value="ABK14393.1"/>
    <property type="molecule type" value="Genomic_DNA"/>
</dbReference>